<dbReference type="EMBL" id="JACHXJ010000001">
    <property type="protein sequence ID" value="MBB3126159.1"/>
    <property type="molecule type" value="Genomic_DNA"/>
</dbReference>
<name>A0A839TLB2_9BACL</name>
<feature type="domain" description="Sialidase" evidence="1">
    <location>
        <begin position="44"/>
        <end position="334"/>
    </location>
</feature>
<dbReference type="PANTHER" id="PTHR43752">
    <property type="entry name" value="BNR/ASP-BOX REPEAT FAMILY PROTEIN"/>
    <property type="match status" value="1"/>
</dbReference>
<reference evidence="2 3" key="1">
    <citation type="submission" date="2020-08" db="EMBL/GenBank/DDBJ databases">
        <title>Genomic Encyclopedia of Type Strains, Phase III (KMG-III): the genomes of soil and plant-associated and newly described type strains.</title>
        <authorList>
            <person name="Whitman W."/>
        </authorList>
    </citation>
    <scope>NUCLEOTIDE SEQUENCE [LARGE SCALE GENOMIC DNA]</scope>
    <source>
        <strain evidence="2 3">CECT 5831</strain>
    </source>
</reference>
<evidence type="ECO:0000313" key="3">
    <source>
        <dbReference type="Proteomes" id="UP000517523"/>
    </source>
</evidence>
<accession>A0A839TLB2</accession>
<sequence length="369" mass="41831">MNATERFNGMLTPSAQDPQITEAYLPIRYEPDSHSANLLELDNGDLLCVWFSGSGEGNPDTNVLLARLPAGGNRWEEPIEVASDPDRSEQNPLVFQAPDGRIWLMHTSTEPHNQRTSRVVVRISDDRGDTWGKPYILHEGPGLFLRHPILAMSNGEWLLPCYYCKAGGHYSVVLISSDQGATWQEFEIDGSLHRVQMSVVERQDGTLFAVYRSREADRIYSTVSSDFGRTWSPAARTTLPNNNSSVQMTKLSNGHFALIFNDSTMERDQCRFVQSKGEWRKKPLRTPLTVAVSEDGGATWPYVKNIQVSDLEYRESQMGYSYPSIIQTKDGSIHAAYSYLRKAIKYVRFTEEWVKENGRTLLDYSIMDD</sequence>
<evidence type="ECO:0000259" key="1">
    <source>
        <dbReference type="Pfam" id="PF13088"/>
    </source>
</evidence>
<dbReference type="InterPro" id="IPR011040">
    <property type="entry name" value="Sialidase"/>
</dbReference>
<dbReference type="PANTHER" id="PTHR43752:SF2">
    <property type="entry name" value="BNR_ASP-BOX REPEAT FAMILY PROTEIN"/>
    <property type="match status" value="1"/>
</dbReference>
<dbReference type="Proteomes" id="UP000517523">
    <property type="component" value="Unassembled WGS sequence"/>
</dbReference>
<proteinExistence type="predicted"/>
<dbReference type="RefSeq" id="WP_183578865.1">
    <property type="nucleotide sequence ID" value="NZ_JACHXJ010000001.1"/>
</dbReference>
<organism evidence="2 3">
    <name type="scientific">Paenibacillus rhizosphaerae</name>
    <dbReference type="NCBI Taxonomy" id="297318"/>
    <lineage>
        <taxon>Bacteria</taxon>
        <taxon>Bacillati</taxon>
        <taxon>Bacillota</taxon>
        <taxon>Bacilli</taxon>
        <taxon>Bacillales</taxon>
        <taxon>Paenibacillaceae</taxon>
        <taxon>Paenibacillus</taxon>
    </lineage>
</organism>
<dbReference type="Pfam" id="PF13088">
    <property type="entry name" value="BNR_2"/>
    <property type="match status" value="1"/>
</dbReference>
<evidence type="ECO:0000313" key="2">
    <source>
        <dbReference type="EMBL" id="MBB3126159.1"/>
    </source>
</evidence>
<dbReference type="Gene3D" id="2.120.10.10">
    <property type="match status" value="1"/>
</dbReference>
<comment type="caution">
    <text evidence="2">The sequence shown here is derived from an EMBL/GenBank/DDBJ whole genome shotgun (WGS) entry which is preliminary data.</text>
</comment>
<dbReference type="InterPro" id="IPR036278">
    <property type="entry name" value="Sialidase_sf"/>
</dbReference>
<gene>
    <name evidence="2" type="ORF">FHS19_000813</name>
</gene>
<dbReference type="AlphaFoldDB" id="A0A839TLB2"/>
<dbReference type="SUPFAM" id="SSF50939">
    <property type="entry name" value="Sialidases"/>
    <property type="match status" value="1"/>
</dbReference>
<protein>
    <submittedName>
        <fullName evidence="2">Putative neuraminidase</fullName>
    </submittedName>
</protein>
<dbReference type="CDD" id="cd15482">
    <property type="entry name" value="Sialidase_non-viral"/>
    <property type="match status" value="1"/>
</dbReference>